<evidence type="ECO:0000256" key="1">
    <source>
        <dbReference type="ARBA" id="ARBA00004141"/>
    </source>
</evidence>
<dbReference type="InterPro" id="IPR052816">
    <property type="entry name" value="Peroxisomal_Membrane_PEX28-32"/>
</dbReference>
<evidence type="ECO:0000256" key="6">
    <source>
        <dbReference type="SAM" id="Phobius"/>
    </source>
</evidence>
<evidence type="ECO:0000256" key="5">
    <source>
        <dbReference type="SAM" id="MobiDB-lite"/>
    </source>
</evidence>
<evidence type="ECO:0000256" key="2">
    <source>
        <dbReference type="ARBA" id="ARBA00022692"/>
    </source>
</evidence>
<keyword evidence="4 6" id="KW-0472">Membrane</keyword>
<dbReference type="InterPro" id="IPR010482">
    <property type="entry name" value="TECPR1-like_DysF"/>
</dbReference>
<comment type="caution">
    <text evidence="8">The sequence shown here is derived from an EMBL/GenBank/DDBJ whole genome shotgun (WGS) entry which is preliminary data.</text>
</comment>
<dbReference type="Pfam" id="PF06398">
    <property type="entry name" value="Pex24p"/>
    <property type="match status" value="1"/>
</dbReference>
<accession>A0ABR3JZB1</accession>
<protein>
    <recommendedName>
        <fullName evidence="7">TECPR1-like DysF domain-containing protein</fullName>
    </recommendedName>
</protein>
<feature type="transmembrane region" description="Helical" evidence="6">
    <location>
        <begin position="156"/>
        <end position="182"/>
    </location>
</feature>
<dbReference type="Proteomes" id="UP001556367">
    <property type="component" value="Unassembled WGS sequence"/>
</dbReference>
<dbReference type="PANTHER" id="PTHR28304">
    <property type="entry name" value="PEROXISOMAL MEMBRANE PROTEIN PEX29"/>
    <property type="match status" value="1"/>
</dbReference>
<dbReference type="EMBL" id="JASNQZ010000001">
    <property type="protein sequence ID" value="KAL0961264.1"/>
    <property type="molecule type" value="Genomic_DNA"/>
</dbReference>
<feature type="domain" description="TECPR1-like DysF" evidence="7">
    <location>
        <begin position="112"/>
        <end position="293"/>
    </location>
</feature>
<keyword evidence="9" id="KW-1185">Reference proteome</keyword>
<sequence>MCRVQTVAGSPPSSLMATIDYVEIPSCATRLRSDSVRPETEVKTSLPSQTSTPLSSISATSGDGSAQSNTTLTILLPQLLLSSALPSGAATTPVSAPGAGSSNEKLTSKRDPLSIPITTTNFRRFVARVGPVFWLQDRVEEIVLWRRGTRVTCTWLSVYAFLCYFPKLFLLLPHVILLGIILSSTPTVPEGKDAIPPPMPTYLAGEASTEWMANIQGIQNLMGVASDIHDLITPIIPHLTFRSPYTYRLLLVLIISFPPLLMTIALPYLPLRLLAFCALAVPILALHPRAQALGIPALLARQLPQLATIAVSALDRLTAIFKPSPREPLSGSKMSYGGSSVVPGLPKNFENLDARRRLVALLTRFADNDCLSDAAWSAEIREVELFENERWAAMHESGGDSTRGADDGRVDATIVATGTWSKAHLKSSERSAWTRGRDGWSAIGEKGYVSNLTFSLASGWAFVESEGWRRDVLGLWVGGQVDDEGWTYTSDAWMDPRPNPTMSVLANASSGNDARTSLEGSNVDHHSNFATTRRRRWVRRIYYRGQDA</sequence>
<dbReference type="PANTHER" id="PTHR28304:SF2">
    <property type="entry name" value="PEROXISOMAL MEMBRANE PROTEIN PEX29"/>
    <property type="match status" value="1"/>
</dbReference>
<evidence type="ECO:0000259" key="7">
    <source>
        <dbReference type="Pfam" id="PF06398"/>
    </source>
</evidence>
<evidence type="ECO:0000313" key="8">
    <source>
        <dbReference type="EMBL" id="KAL0961264.1"/>
    </source>
</evidence>
<evidence type="ECO:0000256" key="4">
    <source>
        <dbReference type="ARBA" id="ARBA00023136"/>
    </source>
</evidence>
<name>A0ABR3JZB1_9AGAR</name>
<reference evidence="9" key="1">
    <citation type="submission" date="2024-06" db="EMBL/GenBank/DDBJ databases">
        <title>Multi-omics analyses provide insights into the biosynthesis of the anticancer antibiotic pleurotin in Hohenbuehelia grisea.</title>
        <authorList>
            <person name="Weaver J.A."/>
            <person name="Alberti F."/>
        </authorList>
    </citation>
    <scope>NUCLEOTIDE SEQUENCE [LARGE SCALE GENOMIC DNA]</scope>
    <source>
        <strain evidence="9">T-177</strain>
    </source>
</reference>
<evidence type="ECO:0000256" key="3">
    <source>
        <dbReference type="ARBA" id="ARBA00022989"/>
    </source>
</evidence>
<keyword evidence="2 6" id="KW-0812">Transmembrane</keyword>
<gene>
    <name evidence="8" type="ORF">HGRIS_006227</name>
</gene>
<evidence type="ECO:0000313" key="9">
    <source>
        <dbReference type="Proteomes" id="UP001556367"/>
    </source>
</evidence>
<feature type="compositionally biased region" description="Low complexity" evidence="5">
    <location>
        <begin position="44"/>
        <end position="58"/>
    </location>
</feature>
<feature type="region of interest" description="Disordered" evidence="5">
    <location>
        <begin position="32"/>
        <end position="64"/>
    </location>
</feature>
<proteinExistence type="predicted"/>
<comment type="subcellular location">
    <subcellularLocation>
        <location evidence="1">Membrane</location>
        <topology evidence="1">Multi-pass membrane protein</topology>
    </subcellularLocation>
</comment>
<organism evidence="8 9">
    <name type="scientific">Hohenbuehelia grisea</name>
    <dbReference type="NCBI Taxonomy" id="104357"/>
    <lineage>
        <taxon>Eukaryota</taxon>
        <taxon>Fungi</taxon>
        <taxon>Dikarya</taxon>
        <taxon>Basidiomycota</taxon>
        <taxon>Agaricomycotina</taxon>
        <taxon>Agaricomycetes</taxon>
        <taxon>Agaricomycetidae</taxon>
        <taxon>Agaricales</taxon>
        <taxon>Pleurotineae</taxon>
        <taxon>Pleurotaceae</taxon>
        <taxon>Hohenbuehelia</taxon>
    </lineage>
</organism>
<feature type="transmembrane region" description="Helical" evidence="6">
    <location>
        <begin position="245"/>
        <end position="266"/>
    </location>
</feature>
<feature type="compositionally biased region" description="Basic and acidic residues" evidence="5">
    <location>
        <begin position="32"/>
        <end position="42"/>
    </location>
</feature>
<keyword evidence="3 6" id="KW-1133">Transmembrane helix</keyword>